<accession>A0A3P6RYT1</accession>
<evidence type="ECO:0000313" key="2">
    <source>
        <dbReference type="Proteomes" id="UP000277928"/>
    </source>
</evidence>
<dbReference type="EMBL" id="UYRX01000001">
    <property type="protein sequence ID" value="VDK67046.1"/>
    <property type="molecule type" value="Genomic_DNA"/>
</dbReference>
<dbReference type="OMA" id="CTISVEH"/>
<proteinExistence type="predicted"/>
<name>A0A3P6RYT1_LITSI</name>
<dbReference type="OrthoDB" id="5872744at2759"/>
<sequence>MINAARKIDKLLFPLLLPAPRPPRASSTPANITSINSKIMVLINNTSCMARMNVAPSILCYVHPAFRRFLLRRKVRQCLRKRNISLAKKIRNRSLRYSVLPRVAPFLCSKCGFATVVLKKIEEHVCMKKSSSVIDLERDMKVAQMGLRSRCKDAMAILERIPNPQSIRLPRFRILENEPSAEMFEMICSSISPINSIPKVVDSVARCSNDEKVEKCAEDNSLNELNIKGFHCTQFEMTLRGSCTCSEYMKHDDSRTAISVETLAEHKMDHQICKYHAKEMFSVCCTACGIQSGEFETMGDFHEHIMKCGECCR</sequence>
<gene>
    <name evidence="1" type="ORF">NLS_LOCUS11</name>
</gene>
<reference evidence="1 2" key="1">
    <citation type="submission" date="2018-08" db="EMBL/GenBank/DDBJ databases">
        <authorList>
            <person name="Laetsch R D."/>
            <person name="Stevens L."/>
            <person name="Kumar S."/>
            <person name="Blaxter L. M."/>
        </authorList>
    </citation>
    <scope>NUCLEOTIDE SEQUENCE [LARGE SCALE GENOMIC DNA]</scope>
</reference>
<dbReference type="Proteomes" id="UP000277928">
    <property type="component" value="Unassembled WGS sequence"/>
</dbReference>
<organism evidence="1 2">
    <name type="scientific">Litomosoides sigmodontis</name>
    <name type="common">Filarial nematode worm</name>
    <dbReference type="NCBI Taxonomy" id="42156"/>
    <lineage>
        <taxon>Eukaryota</taxon>
        <taxon>Metazoa</taxon>
        <taxon>Ecdysozoa</taxon>
        <taxon>Nematoda</taxon>
        <taxon>Chromadorea</taxon>
        <taxon>Rhabditida</taxon>
        <taxon>Spirurina</taxon>
        <taxon>Spiruromorpha</taxon>
        <taxon>Filarioidea</taxon>
        <taxon>Onchocercidae</taxon>
        <taxon>Litomosoides</taxon>
    </lineage>
</organism>
<keyword evidence="2" id="KW-1185">Reference proteome</keyword>
<protein>
    <submittedName>
        <fullName evidence="1">Uncharacterized protein</fullName>
    </submittedName>
</protein>
<evidence type="ECO:0000313" key="1">
    <source>
        <dbReference type="EMBL" id="VDK67046.1"/>
    </source>
</evidence>
<dbReference type="AlphaFoldDB" id="A0A3P6RYT1"/>